<reference evidence="1" key="1">
    <citation type="submission" date="2023-04" db="EMBL/GenBank/DDBJ databases">
        <title>A chromosome-level genome assembly of the parasitoid wasp Eretmocerus hayati.</title>
        <authorList>
            <person name="Zhong Y."/>
            <person name="Liu S."/>
            <person name="Liu Y."/>
        </authorList>
    </citation>
    <scope>NUCLEOTIDE SEQUENCE</scope>
    <source>
        <strain evidence="1">ZJU_SS_LIU_2023</strain>
    </source>
</reference>
<organism evidence="1 2">
    <name type="scientific">Eretmocerus hayati</name>
    <dbReference type="NCBI Taxonomy" id="131215"/>
    <lineage>
        <taxon>Eukaryota</taxon>
        <taxon>Metazoa</taxon>
        <taxon>Ecdysozoa</taxon>
        <taxon>Arthropoda</taxon>
        <taxon>Hexapoda</taxon>
        <taxon>Insecta</taxon>
        <taxon>Pterygota</taxon>
        <taxon>Neoptera</taxon>
        <taxon>Endopterygota</taxon>
        <taxon>Hymenoptera</taxon>
        <taxon>Apocrita</taxon>
        <taxon>Proctotrupomorpha</taxon>
        <taxon>Chalcidoidea</taxon>
        <taxon>Aphelinidae</taxon>
        <taxon>Aphelininae</taxon>
        <taxon>Eretmocerus</taxon>
    </lineage>
</organism>
<comment type="caution">
    <text evidence="1">The sequence shown here is derived from an EMBL/GenBank/DDBJ whole genome shotgun (WGS) entry which is preliminary data.</text>
</comment>
<name>A0ACC2PYR5_9HYME</name>
<keyword evidence="2" id="KW-1185">Reference proteome</keyword>
<gene>
    <name evidence="1" type="ORF">QAD02_023876</name>
</gene>
<dbReference type="Proteomes" id="UP001239111">
    <property type="component" value="Chromosome 1"/>
</dbReference>
<proteinExistence type="predicted"/>
<accession>A0ACC2PYR5</accession>
<evidence type="ECO:0000313" key="1">
    <source>
        <dbReference type="EMBL" id="KAJ8688081.1"/>
    </source>
</evidence>
<dbReference type="EMBL" id="CM056741">
    <property type="protein sequence ID" value="KAJ8688081.1"/>
    <property type="molecule type" value="Genomic_DNA"/>
</dbReference>
<sequence>MSSQTSNFRYSIFQTGDSKVILSRNIAKYDHHFGYALCDEKKLSNTIDCKVIVGTLPLSDKEKSMTERICQINSTTSGHVTNSSFEIDMLTGGRKTLISWIEHGSNTEWMEKYVVIVDMDTCDLTKLKFLIYNQDSSENILISNLVVYEESFDVFVSDSQWCGLYDKCKITFNETGQVMSEIKYFMPDLWAVRTVSAFPGSSKKGYYTFTGSVTMSPKIYPVQLEHLLFSDSVLKMNLISTILYNSSISLPIVSNTHNVFTICGIENHTVHCNQFRVGDAVPLIDISFYLTGNIAAVHNVALGGFLIFDLQCDQNETLTCSSYKITKIDLDEQKTEISSGQLMEPLQCSGKFDRIVVEGKDHGEDVCFYIACVQEIFKYGRHFKNEIIFRRECYSVG</sequence>
<protein>
    <submittedName>
        <fullName evidence="1">Uncharacterized protein</fullName>
    </submittedName>
</protein>
<evidence type="ECO:0000313" key="2">
    <source>
        <dbReference type="Proteomes" id="UP001239111"/>
    </source>
</evidence>